<protein>
    <submittedName>
        <fullName evidence="1">Uncharacterized protein</fullName>
    </submittedName>
</protein>
<reference evidence="1" key="1">
    <citation type="submission" date="2014-11" db="EMBL/GenBank/DDBJ databases">
        <authorList>
            <person name="Amaro Gonzalez C."/>
        </authorList>
    </citation>
    <scope>NUCLEOTIDE SEQUENCE</scope>
</reference>
<evidence type="ECO:0000313" key="1">
    <source>
        <dbReference type="EMBL" id="JAH92092.1"/>
    </source>
</evidence>
<dbReference type="EMBL" id="GBXM01016485">
    <property type="protein sequence ID" value="JAH92092.1"/>
    <property type="molecule type" value="Transcribed_RNA"/>
</dbReference>
<proteinExistence type="predicted"/>
<reference evidence="1" key="2">
    <citation type="journal article" date="2015" name="Fish Shellfish Immunol.">
        <title>Early steps in the European eel (Anguilla anguilla)-Vibrio vulnificus interaction in the gills: Role of the RtxA13 toxin.</title>
        <authorList>
            <person name="Callol A."/>
            <person name="Pajuelo D."/>
            <person name="Ebbesson L."/>
            <person name="Teles M."/>
            <person name="MacKenzie S."/>
            <person name="Amaro C."/>
        </authorList>
    </citation>
    <scope>NUCLEOTIDE SEQUENCE</scope>
</reference>
<organism evidence="1">
    <name type="scientific">Anguilla anguilla</name>
    <name type="common">European freshwater eel</name>
    <name type="synonym">Muraena anguilla</name>
    <dbReference type="NCBI Taxonomy" id="7936"/>
    <lineage>
        <taxon>Eukaryota</taxon>
        <taxon>Metazoa</taxon>
        <taxon>Chordata</taxon>
        <taxon>Craniata</taxon>
        <taxon>Vertebrata</taxon>
        <taxon>Euteleostomi</taxon>
        <taxon>Actinopterygii</taxon>
        <taxon>Neopterygii</taxon>
        <taxon>Teleostei</taxon>
        <taxon>Anguilliformes</taxon>
        <taxon>Anguillidae</taxon>
        <taxon>Anguilla</taxon>
    </lineage>
</organism>
<sequence>MVESLLRRQASSLSALHSSGEYEECLPPRLYYSPVLCLSDLKSEGEERAAIFRTSLSQKRQKK</sequence>
<name>A0A0E9WP01_ANGAN</name>
<accession>A0A0E9WP01</accession>
<dbReference type="AlphaFoldDB" id="A0A0E9WP01"/>